<comment type="subcellular location">
    <subcellularLocation>
        <location evidence="6">Cytoplasm</location>
    </subcellularLocation>
</comment>
<dbReference type="SUPFAM" id="SSF116842">
    <property type="entry name" value="XseB-like"/>
    <property type="match status" value="1"/>
</dbReference>
<dbReference type="HAMAP" id="MF_00337">
    <property type="entry name" value="Exonuc_7_S"/>
    <property type="match status" value="1"/>
</dbReference>
<evidence type="ECO:0000256" key="6">
    <source>
        <dbReference type="HAMAP-Rule" id="MF_00337"/>
    </source>
</evidence>
<evidence type="ECO:0000256" key="3">
    <source>
        <dbReference type="ARBA" id="ARBA00022722"/>
    </source>
</evidence>
<dbReference type="GO" id="GO:0006308">
    <property type="term" value="P:DNA catabolic process"/>
    <property type="evidence" value="ECO:0007669"/>
    <property type="project" value="UniProtKB-UniRule"/>
</dbReference>
<gene>
    <name evidence="6 8" type="primary">xseB</name>
    <name evidence="8" type="ORF">Pla22_42870</name>
</gene>
<dbReference type="RefSeq" id="WP_146516667.1">
    <property type="nucleotide sequence ID" value="NZ_SJPI01000003.1"/>
</dbReference>
<dbReference type="GO" id="GO:0008855">
    <property type="term" value="F:exodeoxyribonuclease VII activity"/>
    <property type="evidence" value="ECO:0007669"/>
    <property type="project" value="UniProtKB-UniRule"/>
</dbReference>
<evidence type="ECO:0000256" key="2">
    <source>
        <dbReference type="ARBA" id="ARBA00022490"/>
    </source>
</evidence>
<feature type="compositionally biased region" description="Acidic residues" evidence="7">
    <location>
        <begin position="124"/>
        <end position="135"/>
    </location>
</feature>
<evidence type="ECO:0000313" key="9">
    <source>
        <dbReference type="Proteomes" id="UP000316598"/>
    </source>
</evidence>
<comment type="subunit">
    <text evidence="6">Heterooligomer composed of large and small subunits.</text>
</comment>
<dbReference type="GO" id="GO:0009318">
    <property type="term" value="C:exodeoxyribonuclease VII complex"/>
    <property type="evidence" value="ECO:0007669"/>
    <property type="project" value="UniProtKB-UniRule"/>
</dbReference>
<keyword evidence="9" id="KW-1185">Reference proteome</keyword>
<accession>A0A5C5WG63</accession>
<keyword evidence="3 6" id="KW-0540">Nuclease</keyword>
<dbReference type="EMBL" id="SJPI01000003">
    <property type="protein sequence ID" value="TWT49095.1"/>
    <property type="molecule type" value="Genomic_DNA"/>
</dbReference>
<feature type="compositionally biased region" description="Low complexity" evidence="7">
    <location>
        <begin position="101"/>
        <end position="112"/>
    </location>
</feature>
<feature type="region of interest" description="Disordered" evidence="7">
    <location>
        <begin position="1"/>
        <end position="23"/>
    </location>
</feature>
<dbReference type="InterPro" id="IPR037004">
    <property type="entry name" value="Exonuc_VII_ssu_sf"/>
</dbReference>
<dbReference type="InterPro" id="IPR003761">
    <property type="entry name" value="Exonuc_VII_S"/>
</dbReference>
<feature type="region of interest" description="Disordered" evidence="7">
    <location>
        <begin position="84"/>
        <end position="141"/>
    </location>
</feature>
<evidence type="ECO:0000256" key="7">
    <source>
        <dbReference type="SAM" id="MobiDB-lite"/>
    </source>
</evidence>
<reference evidence="8 9" key="1">
    <citation type="submission" date="2019-02" db="EMBL/GenBank/DDBJ databases">
        <title>Deep-cultivation of Planctomycetes and their phenomic and genomic characterization uncovers novel biology.</title>
        <authorList>
            <person name="Wiegand S."/>
            <person name="Jogler M."/>
            <person name="Boedeker C."/>
            <person name="Pinto D."/>
            <person name="Vollmers J."/>
            <person name="Rivas-Marin E."/>
            <person name="Kohn T."/>
            <person name="Peeters S.H."/>
            <person name="Heuer A."/>
            <person name="Rast P."/>
            <person name="Oberbeckmann S."/>
            <person name="Bunk B."/>
            <person name="Jeske O."/>
            <person name="Meyerdierks A."/>
            <person name="Storesund J.E."/>
            <person name="Kallscheuer N."/>
            <person name="Luecker S."/>
            <person name="Lage O.M."/>
            <person name="Pohl T."/>
            <person name="Merkel B.J."/>
            <person name="Hornburger P."/>
            <person name="Mueller R.-W."/>
            <person name="Bruemmer F."/>
            <person name="Labrenz M."/>
            <person name="Spormann A.M."/>
            <person name="Op Den Camp H."/>
            <person name="Overmann J."/>
            <person name="Amann R."/>
            <person name="Jetten M.S.M."/>
            <person name="Mascher T."/>
            <person name="Medema M.H."/>
            <person name="Devos D.P."/>
            <person name="Kaster A.-K."/>
            <person name="Ovreas L."/>
            <person name="Rohde M."/>
            <person name="Galperin M.Y."/>
            <person name="Jogler C."/>
        </authorList>
    </citation>
    <scope>NUCLEOTIDE SEQUENCE [LARGE SCALE GENOMIC DNA]</scope>
    <source>
        <strain evidence="8 9">Pla22</strain>
    </source>
</reference>
<keyword evidence="5 6" id="KW-0269">Exonuclease</keyword>
<dbReference type="Pfam" id="PF02609">
    <property type="entry name" value="Exonuc_VII_S"/>
    <property type="match status" value="1"/>
</dbReference>
<evidence type="ECO:0000256" key="4">
    <source>
        <dbReference type="ARBA" id="ARBA00022801"/>
    </source>
</evidence>
<dbReference type="OrthoDB" id="284990at2"/>
<name>A0A5C5WG63_9BACT</name>
<dbReference type="GO" id="GO:0005829">
    <property type="term" value="C:cytosol"/>
    <property type="evidence" value="ECO:0007669"/>
    <property type="project" value="TreeGrafter"/>
</dbReference>
<keyword evidence="4 6" id="KW-0378">Hydrolase</keyword>
<sequence>MAKKKAARSASHAGGNGEGDSLDASMTYEVAVAEVEAIVRKLESGELDLTDSLSQYELGVRRLKECHKILAKAEQKVTLLSGFDVDGNPITEPMPETEFRSAAGKPTASKSKSTSKRTPRVADGDDDALDGDSVDGEAGLF</sequence>
<dbReference type="PANTHER" id="PTHR34137">
    <property type="entry name" value="EXODEOXYRIBONUCLEASE 7 SMALL SUBUNIT"/>
    <property type="match status" value="1"/>
</dbReference>
<dbReference type="PANTHER" id="PTHR34137:SF1">
    <property type="entry name" value="EXODEOXYRIBONUCLEASE 7 SMALL SUBUNIT"/>
    <property type="match status" value="1"/>
</dbReference>
<organism evidence="8 9">
    <name type="scientific">Rubripirellula amarantea</name>
    <dbReference type="NCBI Taxonomy" id="2527999"/>
    <lineage>
        <taxon>Bacteria</taxon>
        <taxon>Pseudomonadati</taxon>
        <taxon>Planctomycetota</taxon>
        <taxon>Planctomycetia</taxon>
        <taxon>Pirellulales</taxon>
        <taxon>Pirellulaceae</taxon>
        <taxon>Rubripirellula</taxon>
    </lineage>
</organism>
<comment type="similarity">
    <text evidence="1 6">Belongs to the XseB family.</text>
</comment>
<keyword evidence="2 6" id="KW-0963">Cytoplasm</keyword>
<comment type="caution">
    <text evidence="8">The sequence shown here is derived from an EMBL/GenBank/DDBJ whole genome shotgun (WGS) entry which is preliminary data.</text>
</comment>
<comment type="catalytic activity">
    <reaction evidence="6">
        <text>Exonucleolytic cleavage in either 5'- to 3'- or 3'- to 5'-direction to yield nucleoside 5'-phosphates.</text>
        <dbReference type="EC" id="3.1.11.6"/>
    </reaction>
</comment>
<dbReference type="Proteomes" id="UP000316598">
    <property type="component" value="Unassembled WGS sequence"/>
</dbReference>
<dbReference type="AlphaFoldDB" id="A0A5C5WG63"/>
<protein>
    <recommendedName>
        <fullName evidence="6">Exodeoxyribonuclease 7 small subunit</fullName>
        <ecNumber evidence="6">3.1.11.6</ecNumber>
    </recommendedName>
    <alternativeName>
        <fullName evidence="6">Exodeoxyribonuclease VII small subunit</fullName>
        <shortName evidence="6">Exonuclease VII small subunit</shortName>
    </alternativeName>
</protein>
<dbReference type="EC" id="3.1.11.6" evidence="6"/>
<evidence type="ECO:0000256" key="1">
    <source>
        <dbReference type="ARBA" id="ARBA00009998"/>
    </source>
</evidence>
<dbReference type="NCBIfam" id="TIGR01280">
    <property type="entry name" value="xseB"/>
    <property type="match status" value="1"/>
</dbReference>
<proteinExistence type="inferred from homology"/>
<evidence type="ECO:0000313" key="8">
    <source>
        <dbReference type="EMBL" id="TWT49095.1"/>
    </source>
</evidence>
<evidence type="ECO:0000256" key="5">
    <source>
        <dbReference type="ARBA" id="ARBA00022839"/>
    </source>
</evidence>
<dbReference type="Gene3D" id="1.10.287.1040">
    <property type="entry name" value="Exonuclease VII, small subunit"/>
    <property type="match status" value="1"/>
</dbReference>
<comment type="function">
    <text evidence="6">Bidirectionally degrades single-stranded DNA into large acid-insoluble oligonucleotides, which are then degraded further into small acid-soluble oligonucleotides.</text>
</comment>